<dbReference type="PANTHER" id="PTHR43685">
    <property type="entry name" value="GLYCOSYLTRANSFERASE"/>
    <property type="match status" value="1"/>
</dbReference>
<dbReference type="PANTHER" id="PTHR43685:SF11">
    <property type="entry name" value="GLYCOSYLTRANSFERASE TAGX-RELATED"/>
    <property type="match status" value="1"/>
</dbReference>
<evidence type="ECO:0000259" key="1">
    <source>
        <dbReference type="Pfam" id="PF00535"/>
    </source>
</evidence>
<evidence type="ECO:0000313" key="2">
    <source>
        <dbReference type="EMBL" id="TPG33950.1"/>
    </source>
</evidence>
<keyword evidence="2" id="KW-0808">Transferase</keyword>
<sequence length="323" mass="37452">MINITNFPLVSVIIPTYNRCYSLHATIEAALNQTYKNIEVIIVDDGSTDHTKNVVSTFGSKISYIQKEHTGQADTRNVGLQHAKGEIIAPLDSDDIWHDKYLEKSIGYMLEHKLDLFFSNWEHNISDNYQVNVFPVFLTHTHIPNKGCYIFDYFEFRKLLLIDSIAPSSGLIIKKHSIPFGWNAQVNIGDDWVLQLEMIFKNLNCRVGFTNEVFWKKNRDKTNISDGREGVTFRKLHIDDLDLILNKFSSYLDNHEREMIDLKVIQNKILITYLLLLKGSIGIEMKQLLIHLIKEPLLFLTALKRGIQKEISRKKYQLNIVKN</sequence>
<dbReference type="OrthoDB" id="597270at2"/>
<dbReference type="EMBL" id="RCZH01000020">
    <property type="protein sequence ID" value="TPG33950.1"/>
    <property type="molecule type" value="Genomic_DNA"/>
</dbReference>
<dbReference type="GO" id="GO:0016740">
    <property type="term" value="F:transferase activity"/>
    <property type="evidence" value="ECO:0007669"/>
    <property type="project" value="UniProtKB-KW"/>
</dbReference>
<organism evidence="2 3">
    <name type="scientific">Flavobacterium pectinovorum</name>
    <dbReference type="NCBI Taxonomy" id="29533"/>
    <lineage>
        <taxon>Bacteria</taxon>
        <taxon>Pseudomonadati</taxon>
        <taxon>Bacteroidota</taxon>
        <taxon>Flavobacteriia</taxon>
        <taxon>Flavobacteriales</taxon>
        <taxon>Flavobacteriaceae</taxon>
        <taxon>Flavobacterium</taxon>
    </lineage>
</organism>
<feature type="domain" description="Glycosyltransferase 2-like" evidence="1">
    <location>
        <begin position="11"/>
        <end position="131"/>
    </location>
</feature>
<dbReference type="InterPro" id="IPR029044">
    <property type="entry name" value="Nucleotide-diphossugar_trans"/>
</dbReference>
<dbReference type="Proteomes" id="UP000319700">
    <property type="component" value="Unassembled WGS sequence"/>
</dbReference>
<dbReference type="Gene3D" id="3.90.550.10">
    <property type="entry name" value="Spore Coat Polysaccharide Biosynthesis Protein SpsA, Chain A"/>
    <property type="match status" value="1"/>
</dbReference>
<dbReference type="AlphaFoldDB" id="A0A502EBW1"/>
<accession>A0A502EBW1</accession>
<reference evidence="2 3" key="1">
    <citation type="journal article" date="2019" name="Environ. Microbiol.">
        <title>Species interactions and distinct microbial communities in high Arctic permafrost affected cryosols are associated with the CH4 and CO2 gas fluxes.</title>
        <authorList>
            <person name="Altshuler I."/>
            <person name="Hamel J."/>
            <person name="Turney S."/>
            <person name="Magnuson E."/>
            <person name="Levesque R."/>
            <person name="Greer C."/>
            <person name="Whyte L.G."/>
        </authorList>
    </citation>
    <scope>NUCLEOTIDE SEQUENCE [LARGE SCALE GENOMIC DNA]</scope>
    <source>
        <strain evidence="2 3">42</strain>
    </source>
</reference>
<dbReference type="RefSeq" id="WP_140511403.1">
    <property type="nucleotide sequence ID" value="NZ_RCZH01000020.1"/>
</dbReference>
<protein>
    <submittedName>
        <fullName evidence="2">Glycosyltransferase</fullName>
    </submittedName>
</protein>
<comment type="caution">
    <text evidence="2">The sequence shown here is derived from an EMBL/GenBank/DDBJ whole genome shotgun (WGS) entry which is preliminary data.</text>
</comment>
<dbReference type="InterPro" id="IPR001173">
    <property type="entry name" value="Glyco_trans_2-like"/>
</dbReference>
<gene>
    <name evidence="2" type="ORF">EAH81_23675</name>
</gene>
<dbReference type="InterPro" id="IPR050834">
    <property type="entry name" value="Glycosyltransf_2"/>
</dbReference>
<proteinExistence type="predicted"/>
<evidence type="ECO:0000313" key="3">
    <source>
        <dbReference type="Proteomes" id="UP000319700"/>
    </source>
</evidence>
<name>A0A502EBW1_9FLAO</name>
<keyword evidence="3" id="KW-1185">Reference proteome</keyword>
<dbReference type="CDD" id="cd00761">
    <property type="entry name" value="Glyco_tranf_GTA_type"/>
    <property type="match status" value="1"/>
</dbReference>
<dbReference type="SUPFAM" id="SSF53448">
    <property type="entry name" value="Nucleotide-diphospho-sugar transferases"/>
    <property type="match status" value="1"/>
</dbReference>
<dbReference type="Pfam" id="PF00535">
    <property type="entry name" value="Glycos_transf_2"/>
    <property type="match status" value="1"/>
</dbReference>